<dbReference type="SUPFAM" id="SSF50129">
    <property type="entry name" value="GroES-like"/>
    <property type="match status" value="1"/>
</dbReference>
<dbReference type="RefSeq" id="WP_337695728.1">
    <property type="nucleotide sequence ID" value="NZ_JBBEGN010000007.1"/>
</dbReference>
<dbReference type="EMBL" id="JBBEGN010000007">
    <property type="protein sequence ID" value="MEJ2869146.1"/>
    <property type="molecule type" value="Genomic_DNA"/>
</dbReference>
<name>A0ABU8MPA4_9PSEU</name>
<dbReference type="InterPro" id="IPR011032">
    <property type="entry name" value="GroES-like_sf"/>
</dbReference>
<dbReference type="SUPFAM" id="SSF51735">
    <property type="entry name" value="NAD(P)-binding Rossmann-fold domains"/>
    <property type="match status" value="1"/>
</dbReference>
<dbReference type="CDD" id="cd08252">
    <property type="entry name" value="AL_MDR"/>
    <property type="match status" value="1"/>
</dbReference>
<keyword evidence="2" id="KW-0862">Zinc</keyword>
<comment type="caution">
    <text evidence="4">The sequence shown here is derived from an EMBL/GenBank/DDBJ whole genome shotgun (WGS) entry which is preliminary data.</text>
</comment>
<dbReference type="Pfam" id="PF08240">
    <property type="entry name" value="ADH_N"/>
    <property type="match status" value="1"/>
</dbReference>
<evidence type="ECO:0000259" key="3">
    <source>
        <dbReference type="SMART" id="SM00829"/>
    </source>
</evidence>
<keyword evidence="5" id="KW-1185">Reference proteome</keyword>
<comment type="similarity">
    <text evidence="2">Belongs to the zinc-containing alcohol dehydrogenase family. Quinone oxidoreductase subfamily.</text>
</comment>
<evidence type="ECO:0000256" key="2">
    <source>
        <dbReference type="RuleBase" id="RU364000"/>
    </source>
</evidence>
<keyword evidence="1" id="KW-0521">NADP</keyword>
<dbReference type="InterPro" id="IPR051603">
    <property type="entry name" value="Zinc-ADH_QOR/CCCR"/>
</dbReference>
<dbReference type="PANTHER" id="PTHR44154:SF1">
    <property type="entry name" value="QUINONE OXIDOREDUCTASE"/>
    <property type="match status" value="1"/>
</dbReference>
<reference evidence="4 5" key="1">
    <citation type="submission" date="2024-03" db="EMBL/GenBank/DDBJ databases">
        <title>Actinomycetospora sp. OC33-EN08, a novel actinomycete isolated from wild orchid (Aerides multiflora).</title>
        <authorList>
            <person name="Suriyachadkun C."/>
        </authorList>
    </citation>
    <scope>NUCLEOTIDE SEQUENCE [LARGE SCALE GENOMIC DNA]</scope>
    <source>
        <strain evidence="4 5">OC33-EN08</strain>
    </source>
</reference>
<organism evidence="4 5">
    <name type="scientific">Actinomycetospora aurantiaca</name>
    <dbReference type="NCBI Taxonomy" id="3129233"/>
    <lineage>
        <taxon>Bacteria</taxon>
        <taxon>Bacillati</taxon>
        <taxon>Actinomycetota</taxon>
        <taxon>Actinomycetes</taxon>
        <taxon>Pseudonocardiales</taxon>
        <taxon>Pseudonocardiaceae</taxon>
        <taxon>Actinomycetospora</taxon>
    </lineage>
</organism>
<gene>
    <name evidence="4" type="ORF">WCD74_15335</name>
</gene>
<evidence type="ECO:0000256" key="1">
    <source>
        <dbReference type="ARBA" id="ARBA00022857"/>
    </source>
</evidence>
<dbReference type="InterPro" id="IPR036291">
    <property type="entry name" value="NAD(P)-bd_dom_sf"/>
</dbReference>
<keyword evidence="2" id="KW-0479">Metal-binding</keyword>
<feature type="non-terminal residue" evidence="4">
    <location>
        <position position="1"/>
    </location>
</feature>
<dbReference type="SMART" id="SM00829">
    <property type="entry name" value="PKS_ER"/>
    <property type="match status" value="1"/>
</dbReference>
<sequence>SALKHGKVLTCGYRTPMKAIAYHQTSGPFTEIDLPEPTPGPRDLVVEVRAVSVNPVDTKLHHGADPGGEPKVLGFDAAGVVTAVGDEVTLFAVGDEVMEAGSILRPGTNAQYHVVDERIVGRKPSTLDWAEAAALPLTAITAWESLFDRFRLPDGRSRTLLVMGAAGGVGSMVLQYARALTDLTLIGTASREASRDWATAMGAHHLADHHDLVASVREVAPDGVDLVFSPFTEGMIETYAELLNPGGGIVAIDEPEGLETLPLKDKSLALHWELMFTRPMFEPADMVAQHELLDRTAELVEAGTIRTTLSDRLDGLTPETLQRAHELVESGRMTGKVAITV</sequence>
<dbReference type="Pfam" id="PF13602">
    <property type="entry name" value="ADH_zinc_N_2"/>
    <property type="match status" value="1"/>
</dbReference>
<dbReference type="NCBIfam" id="TIGR02817">
    <property type="entry name" value="adh_fam_1"/>
    <property type="match status" value="1"/>
</dbReference>
<proteinExistence type="inferred from homology"/>
<dbReference type="PANTHER" id="PTHR44154">
    <property type="entry name" value="QUINONE OXIDOREDUCTASE"/>
    <property type="match status" value="1"/>
</dbReference>
<dbReference type="Gene3D" id="3.40.50.720">
    <property type="entry name" value="NAD(P)-binding Rossmann-like Domain"/>
    <property type="match status" value="1"/>
</dbReference>
<evidence type="ECO:0000313" key="5">
    <source>
        <dbReference type="Proteomes" id="UP001385809"/>
    </source>
</evidence>
<protein>
    <recommendedName>
        <fullName evidence="2">Zinc-type alcohol dehydrogenase-like protein</fullName>
    </recommendedName>
</protein>
<dbReference type="Gene3D" id="3.90.180.10">
    <property type="entry name" value="Medium-chain alcohol dehydrogenases, catalytic domain"/>
    <property type="match status" value="1"/>
</dbReference>
<evidence type="ECO:0000313" key="4">
    <source>
        <dbReference type="EMBL" id="MEJ2869146.1"/>
    </source>
</evidence>
<feature type="domain" description="Enoyl reductase (ER)" evidence="3">
    <location>
        <begin position="27"/>
        <end position="339"/>
    </location>
</feature>
<dbReference type="InterPro" id="IPR014182">
    <property type="entry name" value="ADH_Zn_typ-1"/>
</dbReference>
<dbReference type="InterPro" id="IPR013154">
    <property type="entry name" value="ADH-like_N"/>
</dbReference>
<accession>A0ABU8MPA4</accession>
<dbReference type="InterPro" id="IPR020843">
    <property type="entry name" value="ER"/>
</dbReference>
<dbReference type="Proteomes" id="UP001385809">
    <property type="component" value="Unassembled WGS sequence"/>
</dbReference>
<keyword evidence="2" id="KW-0560">Oxidoreductase</keyword>